<dbReference type="OrthoDB" id="7277945at2"/>
<gene>
    <name evidence="3" type="ORF">AD947_11845</name>
    <name evidence="2" type="ORF">AtDm6_0347</name>
    <name evidence="1" type="ORF">ATR01nite_03940</name>
</gene>
<accession>A0A095BB88</accession>
<keyword evidence="4" id="KW-1185">Reference proteome</keyword>
<proteinExistence type="predicted"/>
<dbReference type="RefSeq" id="WP_035377599.1">
    <property type="nucleotide sequence ID" value="NZ_BJVR01000002.1"/>
</dbReference>
<evidence type="ECO:0000313" key="6">
    <source>
        <dbReference type="Proteomes" id="UP000321800"/>
    </source>
</evidence>
<dbReference type="Proteomes" id="UP000321800">
    <property type="component" value="Unassembled WGS sequence"/>
</dbReference>
<evidence type="ECO:0000313" key="3">
    <source>
        <dbReference type="EMBL" id="KXV56244.1"/>
    </source>
</evidence>
<evidence type="ECO:0000313" key="4">
    <source>
        <dbReference type="Proteomes" id="UP000029448"/>
    </source>
</evidence>
<dbReference type="EMBL" id="BJVR01000002">
    <property type="protein sequence ID" value="GEL49319.1"/>
    <property type="molecule type" value="Genomic_DNA"/>
</dbReference>
<dbReference type="AlphaFoldDB" id="A0A095BB88"/>
<dbReference type="EMBL" id="JOKM01000017">
    <property type="protein sequence ID" value="KGB26068.1"/>
    <property type="molecule type" value="Genomic_DNA"/>
</dbReference>
<comment type="caution">
    <text evidence="2">The sequence shown here is derived from an EMBL/GenBank/DDBJ whole genome shotgun (WGS) entry which is preliminary data.</text>
</comment>
<dbReference type="PATRIC" id="fig|104102.11.peg.2888"/>
<dbReference type="Proteomes" id="UP000075411">
    <property type="component" value="Unassembled WGS sequence"/>
</dbReference>
<evidence type="ECO:0000313" key="2">
    <source>
        <dbReference type="EMBL" id="KGB26068.1"/>
    </source>
</evidence>
<protein>
    <submittedName>
        <fullName evidence="2">ABC transporter ATP-binding protein</fullName>
    </submittedName>
</protein>
<sequence>MDIRTVGPLLELNKAVPSFEESGLPPVPFSMRVMPGECVVVEARDPENATQFADMCSGLVPLDEGSVKFMGLDWTELHDREVNALRGRIGRITHRASWPTFLGTHLAITLQQLHHTNRPMDEVVAEAARLSEQFGLPGLPVLRPGLLSSADLLRAGCVRAFMGRPRLLLLEDPLEASPVELERAFLSALTDARDKGAGVIWLVRNNAIWQGYQQGVTSMWRLADDGLVAVRTG</sequence>
<evidence type="ECO:0000313" key="5">
    <source>
        <dbReference type="Proteomes" id="UP000075411"/>
    </source>
</evidence>
<evidence type="ECO:0000313" key="1">
    <source>
        <dbReference type="EMBL" id="GEL49319.1"/>
    </source>
</evidence>
<dbReference type="GO" id="GO:0005524">
    <property type="term" value="F:ATP binding"/>
    <property type="evidence" value="ECO:0007669"/>
    <property type="project" value="UniProtKB-KW"/>
</dbReference>
<organism evidence="2 4">
    <name type="scientific">Acetobacter tropicalis</name>
    <dbReference type="NCBI Taxonomy" id="104102"/>
    <lineage>
        <taxon>Bacteria</taxon>
        <taxon>Pseudomonadati</taxon>
        <taxon>Pseudomonadota</taxon>
        <taxon>Alphaproteobacteria</taxon>
        <taxon>Acetobacterales</taxon>
        <taxon>Acetobacteraceae</taxon>
        <taxon>Acetobacter</taxon>
    </lineage>
</organism>
<keyword evidence="2" id="KW-0067">ATP-binding</keyword>
<dbReference type="EMBL" id="LHZT01000127">
    <property type="protein sequence ID" value="KXV56244.1"/>
    <property type="molecule type" value="Genomic_DNA"/>
</dbReference>
<dbReference type="SUPFAM" id="SSF52540">
    <property type="entry name" value="P-loop containing nucleoside triphosphate hydrolases"/>
    <property type="match status" value="1"/>
</dbReference>
<reference evidence="2 4" key="1">
    <citation type="submission" date="2014-06" db="EMBL/GenBank/DDBJ databases">
        <title>Functional and comparative genomic analyses of the Drosophila gut microbiota identify candidate symbiosis factors.</title>
        <authorList>
            <person name="Newell P.D."/>
            <person name="Chaston J.M."/>
            <person name="Douglas A.E."/>
        </authorList>
    </citation>
    <scope>NUCLEOTIDE SEQUENCE [LARGE SCALE GENOMIC DNA]</scope>
    <source>
        <strain evidence="2 4">DmCS_006</strain>
    </source>
</reference>
<dbReference type="Gene3D" id="3.40.50.300">
    <property type="entry name" value="P-loop containing nucleotide triphosphate hydrolases"/>
    <property type="match status" value="1"/>
</dbReference>
<dbReference type="STRING" id="104102.AtDm6_0347"/>
<dbReference type="GeneID" id="89477100"/>
<reference evidence="3 5" key="2">
    <citation type="submission" date="2015-06" db="EMBL/GenBank/DDBJ databases">
        <title>Improved classification and identification of acetic acid bacteria using matrix-assisted laser desorption/ionization time-of-flight mass spectrometry; Gluconobacter nephelii and Gluconobacter uchimurae are later heterotypic synonyms of Gluconobacter japonicus and Gluconobacter oxydans, respectively.</title>
        <authorList>
            <person name="Li L."/>
            <person name="Cleenwerck I."/>
            <person name="De Vuyst L."/>
            <person name="Vandamme P."/>
        </authorList>
    </citation>
    <scope>NUCLEOTIDE SEQUENCE [LARGE SCALE GENOMIC DNA]</scope>
    <source>
        <strain evidence="3 5">LMG 1663</strain>
    </source>
</reference>
<name>A0A095BB88_9PROT</name>
<keyword evidence="2" id="KW-0547">Nucleotide-binding</keyword>
<dbReference type="InterPro" id="IPR027417">
    <property type="entry name" value="P-loop_NTPase"/>
</dbReference>
<dbReference type="Proteomes" id="UP000029448">
    <property type="component" value="Unassembled WGS sequence"/>
</dbReference>
<reference evidence="1 6" key="3">
    <citation type="submission" date="2019-07" db="EMBL/GenBank/DDBJ databases">
        <title>Whole genome shotgun sequence of Acetobacter tropicalis NBRC 16470.</title>
        <authorList>
            <person name="Hosoyama A."/>
            <person name="Uohara A."/>
            <person name="Ohji S."/>
            <person name="Ichikawa N."/>
        </authorList>
    </citation>
    <scope>NUCLEOTIDE SEQUENCE [LARGE SCALE GENOMIC DNA]</scope>
    <source>
        <strain evidence="1 6">NBRC 16470</strain>
    </source>
</reference>